<accession>A0A0F9D1M5</accession>
<dbReference type="InterPro" id="IPR001017">
    <property type="entry name" value="DH_E1"/>
</dbReference>
<dbReference type="PANTHER" id="PTHR11516">
    <property type="entry name" value="PYRUVATE DEHYDROGENASE E1 COMPONENT, ALPHA SUBUNIT BACTERIAL AND ORGANELLAR"/>
    <property type="match status" value="1"/>
</dbReference>
<organism evidence="5">
    <name type="scientific">marine sediment metagenome</name>
    <dbReference type="NCBI Taxonomy" id="412755"/>
    <lineage>
        <taxon>unclassified sequences</taxon>
        <taxon>metagenomes</taxon>
        <taxon>ecological metagenomes</taxon>
    </lineage>
</organism>
<reference evidence="5" key="1">
    <citation type="journal article" date="2015" name="Nature">
        <title>Complex archaea that bridge the gap between prokaryotes and eukaryotes.</title>
        <authorList>
            <person name="Spang A."/>
            <person name="Saw J.H."/>
            <person name="Jorgensen S.L."/>
            <person name="Zaremba-Niedzwiedzka K."/>
            <person name="Martijn J."/>
            <person name="Lind A.E."/>
            <person name="van Eijk R."/>
            <person name="Schleper C."/>
            <person name="Guy L."/>
            <person name="Ettema T.J."/>
        </authorList>
    </citation>
    <scope>NUCLEOTIDE SEQUENCE</scope>
</reference>
<feature type="domain" description="Dehydrogenase E1 component" evidence="4">
    <location>
        <begin position="1"/>
        <end position="151"/>
    </location>
</feature>
<dbReference type="InterPro" id="IPR050642">
    <property type="entry name" value="PDH_E1_Alpha_Subunit"/>
</dbReference>
<feature type="non-terminal residue" evidence="5">
    <location>
        <position position="1"/>
    </location>
</feature>
<protein>
    <recommendedName>
        <fullName evidence="4">Dehydrogenase E1 component domain-containing protein</fullName>
    </recommendedName>
</protein>
<dbReference type="EMBL" id="LAZR01043893">
    <property type="protein sequence ID" value="KKL06003.1"/>
    <property type="molecule type" value="Genomic_DNA"/>
</dbReference>
<evidence type="ECO:0000313" key="5">
    <source>
        <dbReference type="EMBL" id="KKL06003.1"/>
    </source>
</evidence>
<gene>
    <name evidence="5" type="ORF">LCGC14_2600390</name>
</gene>
<dbReference type="AlphaFoldDB" id="A0A0F9D1M5"/>
<evidence type="ECO:0000259" key="4">
    <source>
        <dbReference type="Pfam" id="PF00676"/>
    </source>
</evidence>
<evidence type="ECO:0000256" key="2">
    <source>
        <dbReference type="ARBA" id="ARBA00023002"/>
    </source>
</evidence>
<keyword evidence="3" id="KW-0786">Thiamine pyrophosphate</keyword>
<proteinExistence type="predicted"/>
<dbReference type="PANTHER" id="PTHR11516:SF60">
    <property type="entry name" value="PYRUVATE DEHYDROGENASE E1 COMPONENT SUBUNIT ALPHA"/>
    <property type="match status" value="1"/>
</dbReference>
<dbReference type="SUPFAM" id="SSF52518">
    <property type="entry name" value="Thiamin diphosphate-binding fold (THDP-binding)"/>
    <property type="match status" value="1"/>
</dbReference>
<sequence>ATWELPVIFVCENNLYAQTTPQSEHQKIRNVADRALAYDMKSEIIDGNDVIKVYGTALGAVKRAREGGGPTFIECKTYRWRGHWEGDPQPYRTQDEVEEWKPKCPIVRFRKYITENNIVKKEDLESIDREVEDELQKAIEFARKSPFPEPEEALDDVYTILKEK</sequence>
<evidence type="ECO:0000256" key="3">
    <source>
        <dbReference type="ARBA" id="ARBA00023052"/>
    </source>
</evidence>
<dbReference type="InterPro" id="IPR029061">
    <property type="entry name" value="THDP-binding"/>
</dbReference>
<dbReference type="GO" id="GO:0006086">
    <property type="term" value="P:pyruvate decarboxylation to acetyl-CoA"/>
    <property type="evidence" value="ECO:0007669"/>
    <property type="project" value="TreeGrafter"/>
</dbReference>
<dbReference type="GO" id="GO:0004739">
    <property type="term" value="F:pyruvate dehydrogenase (acetyl-transferring) activity"/>
    <property type="evidence" value="ECO:0007669"/>
    <property type="project" value="TreeGrafter"/>
</dbReference>
<comment type="caution">
    <text evidence="5">The sequence shown here is derived from an EMBL/GenBank/DDBJ whole genome shotgun (WGS) entry which is preliminary data.</text>
</comment>
<comment type="cofactor">
    <cofactor evidence="1">
        <name>thiamine diphosphate</name>
        <dbReference type="ChEBI" id="CHEBI:58937"/>
    </cofactor>
</comment>
<name>A0A0F9D1M5_9ZZZZ</name>
<evidence type="ECO:0000256" key="1">
    <source>
        <dbReference type="ARBA" id="ARBA00001964"/>
    </source>
</evidence>
<dbReference type="Gene3D" id="3.40.50.970">
    <property type="match status" value="1"/>
</dbReference>
<dbReference type="Pfam" id="PF00676">
    <property type="entry name" value="E1_dh"/>
    <property type="match status" value="1"/>
</dbReference>
<keyword evidence="2" id="KW-0560">Oxidoreductase</keyword>